<sequence length="72" mass="8388">MESQAAPRGRLNALQISLLRLFDRGMTDEQILELRRVLVTHYSALLHDEVERVIQEKGYTNDDFERMLNSPS</sequence>
<evidence type="ECO:0000313" key="1">
    <source>
        <dbReference type="EMBL" id="MBO0931102.1"/>
    </source>
</evidence>
<accession>A0A939JVQ6</accession>
<dbReference type="RefSeq" id="WP_207335057.1">
    <property type="nucleotide sequence ID" value="NZ_JAFMYU010000005.1"/>
</dbReference>
<gene>
    <name evidence="1" type="ORF">J2I48_08870</name>
</gene>
<comment type="caution">
    <text evidence="1">The sequence shown here is derived from an EMBL/GenBank/DDBJ whole genome shotgun (WGS) entry which is preliminary data.</text>
</comment>
<evidence type="ECO:0000313" key="2">
    <source>
        <dbReference type="Proteomes" id="UP000664795"/>
    </source>
</evidence>
<reference evidence="1 2" key="1">
    <citation type="submission" date="2021-03" db="EMBL/GenBank/DDBJ databases">
        <title>Fibrella sp. HMF5036 genome sequencing and assembly.</title>
        <authorList>
            <person name="Kang H."/>
            <person name="Kim H."/>
            <person name="Bae S."/>
            <person name="Joh K."/>
        </authorList>
    </citation>
    <scope>NUCLEOTIDE SEQUENCE [LARGE SCALE GENOMIC DNA]</scope>
    <source>
        <strain evidence="1 2">HMF5036</strain>
    </source>
</reference>
<dbReference type="EMBL" id="JAFMYU010000005">
    <property type="protein sequence ID" value="MBO0931102.1"/>
    <property type="molecule type" value="Genomic_DNA"/>
</dbReference>
<organism evidence="1 2">
    <name type="scientific">Fibrella aquatilis</name>
    <dbReference type="NCBI Taxonomy" id="2817059"/>
    <lineage>
        <taxon>Bacteria</taxon>
        <taxon>Pseudomonadati</taxon>
        <taxon>Bacteroidota</taxon>
        <taxon>Cytophagia</taxon>
        <taxon>Cytophagales</taxon>
        <taxon>Spirosomataceae</taxon>
        <taxon>Fibrella</taxon>
    </lineage>
</organism>
<name>A0A939JVQ6_9BACT</name>
<keyword evidence="2" id="KW-1185">Reference proteome</keyword>
<protein>
    <submittedName>
        <fullName evidence="1">Uncharacterized protein</fullName>
    </submittedName>
</protein>
<dbReference type="Proteomes" id="UP000664795">
    <property type="component" value="Unassembled WGS sequence"/>
</dbReference>
<proteinExistence type="predicted"/>
<dbReference type="AlphaFoldDB" id="A0A939JVQ6"/>